<name>A0A9P7K4V1_9AGAR</name>
<feature type="compositionally biased region" description="Polar residues" evidence="1">
    <location>
        <begin position="896"/>
        <end position="907"/>
    </location>
</feature>
<feature type="compositionally biased region" description="Basic and acidic residues" evidence="1">
    <location>
        <begin position="853"/>
        <end position="864"/>
    </location>
</feature>
<comment type="caution">
    <text evidence="3">The sequence shown here is derived from an EMBL/GenBank/DDBJ whole genome shotgun (WGS) entry which is preliminary data.</text>
</comment>
<feature type="region of interest" description="Disordered" evidence="1">
    <location>
        <begin position="396"/>
        <end position="454"/>
    </location>
</feature>
<sequence length="1250" mass="135799">MAQIQPWSPRDHEVLLDSAHKATVHPGHILVRNPPREQLPAADPDHLCPNSTLLLSRFPGPLKSTELYITQPATRPSTILNKDEHSSLLASSPRGQRVSMTKKRRSLQSLFIPSFLTAPPSPTELFVPLSAGRTRSLSTASKYSNTLDIYPILPLETPHVNSARDSPPPDFLLDDDPFANLSAAPLIAAQQSIPTSPVVPSLEALPPKPRSPLTPNTPEIKPSFLASPPPTNPLTVPNVSRALSSRARPAYSKPAFAPRPSLPSLDTLARMNIVITRKPRKGRVGAGLPFEPWDQLENEQTSGESSSGSHESSLLSSPVSSAAAPLREFVAELDMDFLDFSEDDDTVTSETADTPAFAPVLHTSPISPDELSYSADSETSMDEDSFLSTRFSRASSNMSSLTRSTSITSNSSIDSPGDDQWPSFSSGHNTSMSSAEDSDTLASPPDDDFAFPTSRFDSHNILSSGWSSNDLFDSLNQGASGSALYEDTLLRDSDMIYEPGTSEGTIRPSMGSKGPRRSPSPAQRSLMYADEMFDGGERDSPREQGGLGRGWDQATNGGSSRGVGNSASGGGRSSGSNRLGGRGGNGGDEDDEKRRRGNYRPPFSTTSDSETSTSTSDSAEEDLTDDYGEPTGDPRNINGPAASSDDDIPLAQRIPTALRAQNTIRRQVREERDQRRAAREARATEASTSSSIPRSHFARPPGAGQGQPTGISSSQEAALHASRSTRRPRTKTLPSSEMQPFSPDDLTQKLQTVEVSEPSNSTLRPLQLRPRSNTTKSGSRPGSAGRGLREPTSPYPASPLPTSPYPASPLPTSPYPTSAYPTSPFPTSPFPTSPFFNSPPKSPAPLRAMRSFHRTEGRKFEDHSTIPLPADASKLGRSLTRVSPRDDSSRDRSYPTRVSQDEPSPNQALGRKSGEESRKLKVFPDTRSARSSAEVERPPRPSLQQRAPVPPLPVSDRPTSPMNARGPVIQQRVFIGDMQRFNMVEIGPSTNAGDVIDMVEAQGSLKGWVGTGGWMVWEVAQDFGMERPIRSFELLADVQASWNKDKMLNTFVIKLTPLATLLSRSAMPTSSPTYSGYLEWESKRGKWSKRWLQLREHSLWLSKRENARDEVLLCSLSNFDAYFITRVNKAPRPFSFAIKSTDNLSFFENTADYLHVFSCGEKEGNAWIEKILLARSYVLYQERNVLFNPKVTGGNAAGGMGGLSRSGTRKGSSARPVQPLLAVSPPMTIAQQMLSTDVFEPGSLLHKHAA</sequence>
<dbReference type="Gene3D" id="3.10.20.90">
    <property type="entry name" value="Phosphatidylinositol 3-kinase Catalytic Subunit, Chain A, domain 1"/>
    <property type="match status" value="1"/>
</dbReference>
<feature type="compositionally biased region" description="Gly residues" evidence="1">
    <location>
        <begin position="567"/>
        <end position="586"/>
    </location>
</feature>
<accession>A0A9P7K4V1</accession>
<keyword evidence="4" id="KW-1185">Reference proteome</keyword>
<reference evidence="3" key="1">
    <citation type="submission" date="2021-02" db="EMBL/GenBank/DDBJ databases">
        <authorList>
            <person name="Nieuwenhuis M."/>
            <person name="Van De Peppel L.J.J."/>
        </authorList>
    </citation>
    <scope>NUCLEOTIDE SEQUENCE</scope>
    <source>
        <strain evidence="3">D49</strain>
    </source>
</reference>
<reference evidence="3" key="2">
    <citation type="submission" date="2021-10" db="EMBL/GenBank/DDBJ databases">
        <title>Phylogenomics reveals ancestral predisposition of the termite-cultivated fungus Termitomyces towards a domesticated lifestyle.</title>
        <authorList>
            <person name="Auxier B."/>
            <person name="Grum-Grzhimaylo A."/>
            <person name="Cardenas M.E."/>
            <person name="Lodge J.D."/>
            <person name="Laessoe T."/>
            <person name="Pedersen O."/>
            <person name="Smith M.E."/>
            <person name="Kuyper T.W."/>
            <person name="Franco-Molano E.A."/>
            <person name="Baroni T.J."/>
            <person name="Aanen D.K."/>
        </authorList>
    </citation>
    <scope>NUCLEOTIDE SEQUENCE</scope>
    <source>
        <strain evidence="3">D49</strain>
    </source>
</reference>
<evidence type="ECO:0000259" key="2">
    <source>
        <dbReference type="PROSITE" id="PS50003"/>
    </source>
</evidence>
<dbReference type="PANTHER" id="PTHR38700">
    <property type="entry name" value="YALI0E22418P"/>
    <property type="match status" value="1"/>
</dbReference>
<feature type="compositionally biased region" description="Acidic residues" evidence="1">
    <location>
        <begin position="618"/>
        <end position="628"/>
    </location>
</feature>
<dbReference type="AlphaFoldDB" id="A0A9P7K4V1"/>
<dbReference type="Proteomes" id="UP000717328">
    <property type="component" value="Unassembled WGS sequence"/>
</dbReference>
<dbReference type="OrthoDB" id="43122at2759"/>
<evidence type="ECO:0000256" key="1">
    <source>
        <dbReference type="SAM" id="MobiDB-lite"/>
    </source>
</evidence>
<dbReference type="InterPro" id="IPR011993">
    <property type="entry name" value="PH-like_dom_sf"/>
</dbReference>
<dbReference type="InterPro" id="IPR029071">
    <property type="entry name" value="Ubiquitin-like_domsf"/>
</dbReference>
<feature type="compositionally biased region" description="Basic and acidic residues" evidence="1">
    <location>
        <begin position="912"/>
        <end position="939"/>
    </location>
</feature>
<feature type="compositionally biased region" description="Low complexity" evidence="1">
    <location>
        <begin position="556"/>
        <end position="566"/>
    </location>
</feature>
<feature type="compositionally biased region" description="Low complexity" evidence="1">
    <location>
        <begin position="604"/>
        <end position="617"/>
    </location>
</feature>
<dbReference type="CDD" id="cd00821">
    <property type="entry name" value="PH"/>
    <property type="match status" value="1"/>
</dbReference>
<feature type="region of interest" description="Disordered" evidence="1">
    <location>
        <begin position="197"/>
        <end position="238"/>
    </location>
</feature>
<feature type="region of interest" description="Disordered" evidence="1">
    <location>
        <begin position="495"/>
        <end position="964"/>
    </location>
</feature>
<dbReference type="SMART" id="SM00233">
    <property type="entry name" value="PH"/>
    <property type="match status" value="1"/>
</dbReference>
<gene>
    <name evidence="3" type="ORF">H0H81_007828</name>
</gene>
<feature type="region of interest" description="Disordered" evidence="1">
    <location>
        <begin position="284"/>
        <end position="319"/>
    </location>
</feature>
<feature type="compositionally biased region" description="Polar residues" evidence="1">
    <location>
        <begin position="706"/>
        <end position="716"/>
    </location>
</feature>
<feature type="compositionally biased region" description="Basic and acidic residues" evidence="1">
    <location>
        <begin position="667"/>
        <end position="683"/>
    </location>
</feature>
<dbReference type="SUPFAM" id="SSF50729">
    <property type="entry name" value="PH domain-like"/>
    <property type="match status" value="1"/>
</dbReference>
<dbReference type="PROSITE" id="PS50003">
    <property type="entry name" value="PH_DOMAIN"/>
    <property type="match status" value="1"/>
</dbReference>
<dbReference type="PANTHER" id="PTHR38700:SF1">
    <property type="entry name" value="PH DOMAIN-CONTAINING PROTEIN"/>
    <property type="match status" value="1"/>
</dbReference>
<feature type="compositionally biased region" description="Pro residues" evidence="1">
    <location>
        <begin position="793"/>
        <end position="814"/>
    </location>
</feature>
<feature type="domain" description="PH" evidence="2">
    <location>
        <begin position="1071"/>
        <end position="1176"/>
    </location>
</feature>
<dbReference type="EMBL" id="JABCKI010005925">
    <property type="protein sequence ID" value="KAG5636494.1"/>
    <property type="molecule type" value="Genomic_DNA"/>
</dbReference>
<evidence type="ECO:0000313" key="4">
    <source>
        <dbReference type="Proteomes" id="UP000717328"/>
    </source>
</evidence>
<proteinExistence type="predicted"/>
<dbReference type="InterPro" id="IPR001849">
    <property type="entry name" value="PH_domain"/>
</dbReference>
<feature type="compositionally biased region" description="Pro residues" evidence="1">
    <location>
        <begin position="823"/>
        <end position="832"/>
    </location>
</feature>
<dbReference type="SUPFAM" id="SSF54236">
    <property type="entry name" value="Ubiquitin-like"/>
    <property type="match status" value="1"/>
</dbReference>
<feature type="region of interest" description="Disordered" evidence="1">
    <location>
        <begin position="344"/>
        <end position="379"/>
    </location>
</feature>
<feature type="compositionally biased region" description="Low complexity" evidence="1">
    <location>
        <begin position="396"/>
        <end position="415"/>
    </location>
</feature>
<feature type="compositionally biased region" description="Polar residues" evidence="1">
    <location>
        <begin position="422"/>
        <end position="435"/>
    </location>
</feature>
<evidence type="ECO:0000313" key="3">
    <source>
        <dbReference type="EMBL" id="KAG5636494.1"/>
    </source>
</evidence>
<feature type="compositionally biased region" description="Low complexity" evidence="1">
    <location>
        <begin position="302"/>
        <end position="319"/>
    </location>
</feature>
<dbReference type="Gene3D" id="2.30.29.30">
    <property type="entry name" value="Pleckstrin-homology domain (PH domain)/Phosphotyrosine-binding domain (PTB)"/>
    <property type="match status" value="1"/>
</dbReference>
<protein>
    <recommendedName>
        <fullName evidence="2">PH domain-containing protein</fullName>
    </recommendedName>
</protein>
<feature type="compositionally biased region" description="Polar residues" evidence="1">
    <location>
        <begin position="748"/>
        <end position="780"/>
    </location>
</feature>
<feature type="compositionally biased region" description="Basic and acidic residues" evidence="1">
    <location>
        <begin position="883"/>
        <end position="894"/>
    </location>
</feature>
<organism evidence="3 4">
    <name type="scientific">Sphagnurus paluster</name>
    <dbReference type="NCBI Taxonomy" id="117069"/>
    <lineage>
        <taxon>Eukaryota</taxon>
        <taxon>Fungi</taxon>
        <taxon>Dikarya</taxon>
        <taxon>Basidiomycota</taxon>
        <taxon>Agaricomycotina</taxon>
        <taxon>Agaricomycetes</taxon>
        <taxon>Agaricomycetidae</taxon>
        <taxon>Agaricales</taxon>
        <taxon>Tricholomatineae</taxon>
        <taxon>Lyophyllaceae</taxon>
        <taxon>Sphagnurus</taxon>
    </lineage>
</organism>